<gene>
    <name evidence="6" type="primary">BFR2</name>
    <name evidence="6" type="ORF">DNF11_1932</name>
</gene>
<feature type="domain" description="Apoptosis-antagonizing transcription factor C-terminal" evidence="4">
    <location>
        <begin position="443"/>
        <end position="520"/>
    </location>
</feature>
<evidence type="ECO:0000259" key="5">
    <source>
        <dbReference type="Pfam" id="PF13339"/>
    </source>
</evidence>
<dbReference type="Proteomes" id="UP000269793">
    <property type="component" value="Chromosome III"/>
</dbReference>
<accession>A0A3G2S6F2</accession>
<dbReference type="VEuPathDB" id="FungiDB:DNF11_1932"/>
<protein>
    <recommendedName>
        <fullName evidence="2">Protein BFR2</fullName>
    </recommendedName>
</protein>
<evidence type="ECO:0000256" key="2">
    <source>
        <dbReference type="ARBA" id="ARBA00013850"/>
    </source>
</evidence>
<dbReference type="Pfam" id="PF08164">
    <property type="entry name" value="TRAUB"/>
    <property type="match status" value="1"/>
</dbReference>
<dbReference type="PANTHER" id="PTHR15565">
    <property type="entry name" value="AATF PROTEIN APOPTOSIS ANTAGONIZING TRANSCRIPTION FACTOR"/>
    <property type="match status" value="1"/>
</dbReference>
<feature type="region of interest" description="Disordered" evidence="3">
    <location>
        <begin position="39"/>
        <end position="210"/>
    </location>
</feature>
<feature type="region of interest" description="Disordered" evidence="3">
    <location>
        <begin position="517"/>
        <end position="550"/>
    </location>
</feature>
<dbReference type="GO" id="GO:0000462">
    <property type="term" value="P:maturation of SSU-rRNA from tricistronic rRNA transcript (SSU-rRNA, 5.8S rRNA, LSU-rRNA)"/>
    <property type="evidence" value="ECO:0007669"/>
    <property type="project" value="TreeGrafter"/>
</dbReference>
<evidence type="ECO:0000256" key="3">
    <source>
        <dbReference type="SAM" id="MobiDB-lite"/>
    </source>
</evidence>
<evidence type="ECO:0000259" key="4">
    <source>
        <dbReference type="Pfam" id="PF08164"/>
    </source>
</evidence>
<keyword evidence="7" id="KW-1185">Reference proteome</keyword>
<feature type="compositionally biased region" description="Polar residues" evidence="3">
    <location>
        <begin position="517"/>
        <end position="528"/>
    </location>
</feature>
<evidence type="ECO:0000313" key="6">
    <source>
        <dbReference type="EMBL" id="AYO42882.1"/>
    </source>
</evidence>
<dbReference type="GO" id="GO:0005730">
    <property type="term" value="C:nucleolus"/>
    <property type="evidence" value="ECO:0007669"/>
    <property type="project" value="TreeGrafter"/>
</dbReference>
<dbReference type="STRING" id="425264.A0A3G2S6F2"/>
<dbReference type="OrthoDB" id="5783963at2759"/>
<evidence type="ECO:0000256" key="1">
    <source>
        <dbReference type="ARBA" id="ARBA00008966"/>
    </source>
</evidence>
<feature type="compositionally biased region" description="Basic and acidic residues" evidence="3">
    <location>
        <begin position="63"/>
        <end position="76"/>
    </location>
</feature>
<reference evidence="6 7" key="1">
    <citation type="submission" date="2018-10" db="EMBL/GenBank/DDBJ databases">
        <title>Complete genome sequence of Malassezia restricta CBS 7877.</title>
        <authorList>
            <person name="Morand S.C."/>
            <person name="Bertignac M."/>
            <person name="Iltis A."/>
            <person name="Kolder I."/>
            <person name="Pirovano W."/>
            <person name="Jourdain R."/>
            <person name="Clavaud C."/>
        </authorList>
    </citation>
    <scope>NUCLEOTIDE SEQUENCE [LARGE SCALE GENOMIC DNA]</scope>
    <source>
        <strain evidence="6 7">CBS 7877</strain>
    </source>
</reference>
<dbReference type="Pfam" id="PF13339">
    <property type="entry name" value="AATF-Che1"/>
    <property type="match status" value="1"/>
</dbReference>
<dbReference type="AlphaFoldDB" id="A0A3G2S6F2"/>
<proteinExistence type="inferred from homology"/>
<feature type="compositionally biased region" description="Acidic residues" evidence="3">
    <location>
        <begin position="112"/>
        <end position="169"/>
    </location>
</feature>
<dbReference type="InterPro" id="IPR025160">
    <property type="entry name" value="AATF"/>
</dbReference>
<sequence>MEFDEKCYPLNTDFKRSTTLLLTQSNMARLDVNALLNVAPESFDPEDEYRNDVDGSDEEPRENDENMSEKAARQHYVDVGPSQMRRKARLTESDVLDKPQYQSVKASRAEMFGDDMDGSNGEEVDDDDDEKNLDDDEELYDNSQEDAEGEDTEEEENDDDDDDDDDENQDISITMDGDQVEEEDEQDEEDVQEENSVLHSASKDGSKRFKHQHVDAAATFAMQEQESLSLMEQIREKRAQDAKKGQDVRKQIKNWEKTLRLRISFQKILTTVSRLPPSVLLSEYFEETPNARDEIDAAAAELEDIATQMLELRLYLWKQNFSSMSADLSKHVRVDASASKALEDLEHVLEPHINTLLTRWSNKISSAPHSRNSSSSSRLQLRAMNQNVVDQIRQALAGDGMDRLVQRTQVWRADDMDRLGVIATASQESRPTDTEVFDDSDFYAQLLRDLIDNAGIMETGASNAASDALMSRKRKRNVDVRASKGRRLRYEVMEKVQNFMPPIPRVTWDDAQTERLFSQLASTTTASSDTKEPESDEPTWSENDGFRLLG</sequence>
<evidence type="ECO:0000313" key="7">
    <source>
        <dbReference type="Proteomes" id="UP000269793"/>
    </source>
</evidence>
<name>A0A3G2S6F2_MALR7</name>
<feature type="compositionally biased region" description="Acidic residues" evidence="3">
    <location>
        <begin position="178"/>
        <end position="193"/>
    </location>
</feature>
<organism evidence="6 7">
    <name type="scientific">Malassezia restricta (strain ATCC 96810 / NBRC 103918 / CBS 7877)</name>
    <name type="common">Seborrheic dermatitis infection agent</name>
    <dbReference type="NCBI Taxonomy" id="425264"/>
    <lineage>
        <taxon>Eukaryota</taxon>
        <taxon>Fungi</taxon>
        <taxon>Dikarya</taxon>
        <taxon>Basidiomycota</taxon>
        <taxon>Ustilaginomycotina</taxon>
        <taxon>Malasseziomycetes</taxon>
        <taxon>Malasseziales</taxon>
        <taxon>Malasseziaceae</taxon>
        <taxon>Malassezia</taxon>
    </lineage>
</organism>
<dbReference type="EMBL" id="CP033150">
    <property type="protein sequence ID" value="AYO42882.1"/>
    <property type="molecule type" value="Genomic_DNA"/>
</dbReference>
<dbReference type="InterPro" id="IPR039223">
    <property type="entry name" value="AATF/Bfr2"/>
</dbReference>
<dbReference type="InterPro" id="IPR012617">
    <property type="entry name" value="AATF_C"/>
</dbReference>
<comment type="similarity">
    <text evidence="1">Belongs to the AATF family.</text>
</comment>
<feature type="domain" description="AATF leucine zipper-containing" evidence="5">
    <location>
        <begin position="241"/>
        <end position="363"/>
    </location>
</feature>
<dbReference type="PANTHER" id="PTHR15565:SF0">
    <property type="entry name" value="PROTEIN AATF"/>
    <property type="match status" value="1"/>
</dbReference>